<reference evidence="1" key="1">
    <citation type="submission" date="2019-08" db="EMBL/GenBank/DDBJ databases">
        <authorList>
            <person name="Kucharzyk K."/>
            <person name="Murdoch R.W."/>
            <person name="Higgins S."/>
            <person name="Loffler F."/>
        </authorList>
    </citation>
    <scope>NUCLEOTIDE SEQUENCE</scope>
</reference>
<organism evidence="1">
    <name type="scientific">bioreactor metagenome</name>
    <dbReference type="NCBI Taxonomy" id="1076179"/>
    <lineage>
        <taxon>unclassified sequences</taxon>
        <taxon>metagenomes</taxon>
        <taxon>ecological metagenomes</taxon>
    </lineage>
</organism>
<dbReference type="EMBL" id="VSSQ01000008">
    <property type="protein sequence ID" value="MPL58888.1"/>
    <property type="molecule type" value="Genomic_DNA"/>
</dbReference>
<accession>A0A644SVZ9</accession>
<name>A0A644SVZ9_9ZZZZ</name>
<sequence>MMRFFKILFWFFRGVRVYALVGSTGTGKSFRAKLVAQKYGIEMIIDDGLLIRGDQLIAGKSAKKEALYLGAVKTALFHDKAHRDEVAKALQRERFRKILVIGTSEKMVQRICERLQIPQPNKTIKIEDIATKAEIEKAMQSRQVEGKHVIPVPALEIRRNYPSIFYDSVRVFLRRSFGTGASLPKIYEKAVVRPEYTKRGRVAISEAALSQMVVHCVDEYDPAVKVKRLAIRDDTQGYRITVVLEVPFGTKLASNAHALQEFIVDNIERFTGILVAEVNIVIDRLTSRRTSSKNRQRERL</sequence>
<dbReference type="InterPro" id="IPR027417">
    <property type="entry name" value="P-loop_NTPase"/>
</dbReference>
<protein>
    <submittedName>
        <fullName evidence="1">Uncharacterized protein</fullName>
    </submittedName>
</protein>
<dbReference type="SUPFAM" id="SSF52540">
    <property type="entry name" value="P-loop containing nucleoside triphosphate hydrolases"/>
    <property type="match status" value="1"/>
</dbReference>
<comment type="caution">
    <text evidence="1">The sequence shown here is derived from an EMBL/GenBank/DDBJ whole genome shotgun (WGS) entry which is preliminary data.</text>
</comment>
<proteinExistence type="predicted"/>
<dbReference type="AlphaFoldDB" id="A0A644SVZ9"/>
<gene>
    <name evidence="1" type="ORF">SDC9_04434</name>
</gene>
<evidence type="ECO:0000313" key="1">
    <source>
        <dbReference type="EMBL" id="MPL58888.1"/>
    </source>
</evidence>